<dbReference type="WBParaSite" id="jg15211">
    <property type="protein sequence ID" value="jg15211"/>
    <property type="gene ID" value="jg15211"/>
</dbReference>
<evidence type="ECO:0000313" key="2">
    <source>
        <dbReference type="Proteomes" id="UP000887574"/>
    </source>
</evidence>
<organism evidence="2 3">
    <name type="scientific">Ditylenchus dipsaci</name>
    <dbReference type="NCBI Taxonomy" id="166011"/>
    <lineage>
        <taxon>Eukaryota</taxon>
        <taxon>Metazoa</taxon>
        <taxon>Ecdysozoa</taxon>
        <taxon>Nematoda</taxon>
        <taxon>Chromadorea</taxon>
        <taxon>Rhabditida</taxon>
        <taxon>Tylenchina</taxon>
        <taxon>Tylenchomorpha</taxon>
        <taxon>Sphaerularioidea</taxon>
        <taxon>Anguinidae</taxon>
        <taxon>Anguininae</taxon>
        <taxon>Ditylenchus</taxon>
    </lineage>
</organism>
<dbReference type="Proteomes" id="UP000887574">
    <property type="component" value="Unplaced"/>
</dbReference>
<keyword evidence="1" id="KW-1133">Transmembrane helix</keyword>
<keyword evidence="2" id="KW-1185">Reference proteome</keyword>
<feature type="transmembrane region" description="Helical" evidence="1">
    <location>
        <begin position="39"/>
        <end position="62"/>
    </location>
</feature>
<proteinExistence type="predicted"/>
<name>A0A915D469_9BILA</name>
<accession>A0A915D469</accession>
<dbReference type="AlphaFoldDB" id="A0A915D469"/>
<evidence type="ECO:0000256" key="1">
    <source>
        <dbReference type="SAM" id="Phobius"/>
    </source>
</evidence>
<feature type="transmembrane region" description="Helical" evidence="1">
    <location>
        <begin position="234"/>
        <end position="251"/>
    </location>
</feature>
<sequence>MNISSLGDEPGIGPAGSLAGRGGPTGRLMVHEERICSTYSLLICFALFHAFCDFITLISLGVEKDRLVLPLLLVLALNILVSCLFIASALFTFLFASSPRFDGYFFFFVLVQTCFRLYEFVCARRLYWYYQFCADVRQMPQSSLLRNDDDDSMLAFQTGAPLMVCRTMNISSLGDEPGIGPAGSLAGRGGPTGRLMVHEERICSTYSLLICFALFHAFCDFITLISLGVEKDRLVLPLLLVALFTFLFASSPRFDGYFFFFVLVQTCFRLYEFVCARRLYWYYQFCADVRQMPQSSLLRNDDDDSMLAFQF</sequence>
<feature type="transmembrane region" description="Helical" evidence="1">
    <location>
        <begin position="68"/>
        <end position="96"/>
    </location>
</feature>
<keyword evidence="1" id="KW-0472">Membrane</keyword>
<evidence type="ECO:0000313" key="3">
    <source>
        <dbReference type="WBParaSite" id="jg15211"/>
    </source>
</evidence>
<reference evidence="3" key="1">
    <citation type="submission" date="2022-11" db="UniProtKB">
        <authorList>
            <consortium name="WormBaseParasite"/>
        </authorList>
    </citation>
    <scope>IDENTIFICATION</scope>
</reference>
<feature type="transmembrane region" description="Helical" evidence="1">
    <location>
        <begin position="206"/>
        <end position="227"/>
    </location>
</feature>
<keyword evidence="1" id="KW-0812">Transmembrane</keyword>
<feature type="transmembrane region" description="Helical" evidence="1">
    <location>
        <begin position="103"/>
        <end position="121"/>
    </location>
</feature>
<protein>
    <submittedName>
        <fullName evidence="3">Transmembrane protein</fullName>
    </submittedName>
</protein>